<dbReference type="PROSITE" id="PS00053">
    <property type="entry name" value="RIBOSOMAL_S8"/>
    <property type="match status" value="1"/>
</dbReference>
<evidence type="ECO:0000256" key="7">
    <source>
        <dbReference type="ARBA" id="ARBA00046740"/>
    </source>
</evidence>
<keyword evidence="11" id="KW-1185">Reference proteome</keyword>
<dbReference type="Proteomes" id="UP000256650">
    <property type="component" value="Unassembled WGS sequence"/>
</dbReference>
<dbReference type="GO" id="GO:1990904">
    <property type="term" value="C:ribonucleoprotein complex"/>
    <property type="evidence" value="ECO:0007669"/>
    <property type="project" value="UniProtKB-KW"/>
</dbReference>
<gene>
    <name evidence="8" type="primary">rpsH</name>
    <name evidence="10" type="ORF">CQA43_02715</name>
</gene>
<dbReference type="GO" id="GO:0005737">
    <property type="term" value="C:cytoplasm"/>
    <property type="evidence" value="ECO:0007669"/>
    <property type="project" value="UniProtKB-ARBA"/>
</dbReference>
<evidence type="ECO:0000256" key="1">
    <source>
        <dbReference type="ARBA" id="ARBA00006471"/>
    </source>
</evidence>
<dbReference type="HAMAP" id="MF_01302_B">
    <property type="entry name" value="Ribosomal_uS8_B"/>
    <property type="match status" value="1"/>
</dbReference>
<evidence type="ECO:0000256" key="9">
    <source>
        <dbReference type="RuleBase" id="RU003660"/>
    </source>
</evidence>
<dbReference type="NCBIfam" id="NF001109">
    <property type="entry name" value="PRK00136.1"/>
    <property type="match status" value="1"/>
</dbReference>
<keyword evidence="3 8" id="KW-0694">RNA-binding</keyword>
<proteinExistence type="inferred from homology"/>
<evidence type="ECO:0000313" key="11">
    <source>
        <dbReference type="Proteomes" id="UP000256650"/>
    </source>
</evidence>
<comment type="caution">
    <text evidence="10">The sequence shown here is derived from an EMBL/GenBank/DDBJ whole genome shotgun (WGS) entry which is preliminary data.</text>
</comment>
<dbReference type="RefSeq" id="WP_115551082.1">
    <property type="nucleotide sequence ID" value="NZ_CAOOIB010000006.1"/>
</dbReference>
<dbReference type="AlphaFoldDB" id="A0A3D8IFI8"/>
<evidence type="ECO:0000313" key="10">
    <source>
        <dbReference type="EMBL" id="RDU63755.1"/>
    </source>
</evidence>
<keyword evidence="2 8" id="KW-0699">rRNA-binding</keyword>
<evidence type="ECO:0000256" key="8">
    <source>
        <dbReference type="HAMAP-Rule" id="MF_01302"/>
    </source>
</evidence>
<reference evidence="10 11" key="1">
    <citation type="submission" date="2018-04" db="EMBL/GenBank/DDBJ databases">
        <title>Novel Campyloabacter and Helicobacter Species and Strains.</title>
        <authorList>
            <person name="Mannion A.J."/>
            <person name="Shen Z."/>
            <person name="Fox J.G."/>
        </authorList>
    </citation>
    <scope>NUCLEOTIDE SEQUENCE [LARGE SCALE GENOMIC DNA]</scope>
    <source>
        <strain evidence="10 11">MIT 99-5101</strain>
    </source>
</reference>
<name>A0A3D8IFI8_9HELI</name>
<protein>
    <recommendedName>
        <fullName evidence="6 8">Small ribosomal subunit protein uS8</fullName>
    </recommendedName>
</protein>
<dbReference type="InterPro" id="IPR000630">
    <property type="entry name" value="Ribosomal_uS8"/>
</dbReference>
<dbReference type="GO" id="GO:0006412">
    <property type="term" value="P:translation"/>
    <property type="evidence" value="ECO:0007669"/>
    <property type="project" value="UniProtKB-UniRule"/>
</dbReference>
<dbReference type="GO" id="GO:0003735">
    <property type="term" value="F:structural constituent of ribosome"/>
    <property type="evidence" value="ECO:0007669"/>
    <property type="project" value="InterPro"/>
</dbReference>
<accession>A0A3D8IFI8</accession>
<dbReference type="InterPro" id="IPR035987">
    <property type="entry name" value="Ribosomal_uS8_sf"/>
</dbReference>
<dbReference type="GeneID" id="82535197"/>
<dbReference type="OrthoDB" id="9802617at2"/>
<dbReference type="FunFam" id="3.30.1370.30:FF:000002">
    <property type="entry name" value="30S ribosomal protein S8"/>
    <property type="match status" value="1"/>
</dbReference>
<sequence>MVNDIIADSLTRIRNASMRRLDTTNLYYAKIIVSILEVFQAKGFIEGFKVIEKDKKHSINVVLKYDEKGHTVINEITRISKPGRRVYKGRNELKRFKNGYGTIVVSTSKGVIANDDAYRANVGGEALCSIW</sequence>
<dbReference type="GO" id="GO:0019843">
    <property type="term" value="F:rRNA binding"/>
    <property type="evidence" value="ECO:0007669"/>
    <property type="project" value="UniProtKB-UniRule"/>
</dbReference>
<comment type="similarity">
    <text evidence="1 8 9">Belongs to the universal ribosomal protein uS8 family.</text>
</comment>
<evidence type="ECO:0000256" key="3">
    <source>
        <dbReference type="ARBA" id="ARBA00022884"/>
    </source>
</evidence>
<keyword evidence="5 8" id="KW-0687">Ribonucleoprotein</keyword>
<dbReference type="Gene3D" id="3.30.1370.30">
    <property type="match status" value="1"/>
</dbReference>
<evidence type="ECO:0000256" key="6">
    <source>
        <dbReference type="ARBA" id="ARBA00035258"/>
    </source>
</evidence>
<evidence type="ECO:0000256" key="5">
    <source>
        <dbReference type="ARBA" id="ARBA00023274"/>
    </source>
</evidence>
<evidence type="ECO:0000256" key="2">
    <source>
        <dbReference type="ARBA" id="ARBA00022730"/>
    </source>
</evidence>
<dbReference type="FunFam" id="3.30.1490.10:FF:000001">
    <property type="entry name" value="30S ribosomal protein S8"/>
    <property type="match status" value="1"/>
</dbReference>
<evidence type="ECO:0000256" key="4">
    <source>
        <dbReference type="ARBA" id="ARBA00022980"/>
    </source>
</evidence>
<dbReference type="GO" id="GO:0005840">
    <property type="term" value="C:ribosome"/>
    <property type="evidence" value="ECO:0007669"/>
    <property type="project" value="UniProtKB-KW"/>
</dbReference>
<dbReference type="EMBL" id="NXLS01000002">
    <property type="protein sequence ID" value="RDU63755.1"/>
    <property type="molecule type" value="Genomic_DNA"/>
</dbReference>
<dbReference type="InterPro" id="IPR047863">
    <property type="entry name" value="Ribosomal_uS8_CS"/>
</dbReference>
<dbReference type="Gene3D" id="3.30.1490.10">
    <property type="match status" value="1"/>
</dbReference>
<comment type="function">
    <text evidence="8">One of the primary rRNA binding proteins, it binds directly to 16S rRNA central domain where it helps coordinate assembly of the platform of the 30S subunit.</text>
</comment>
<keyword evidence="4 8" id="KW-0689">Ribosomal protein</keyword>
<dbReference type="PANTHER" id="PTHR11758">
    <property type="entry name" value="40S RIBOSOMAL PROTEIN S15A"/>
    <property type="match status" value="1"/>
</dbReference>
<organism evidence="10 11">
    <name type="scientific">Helicobacter ganmani</name>
    <dbReference type="NCBI Taxonomy" id="60246"/>
    <lineage>
        <taxon>Bacteria</taxon>
        <taxon>Pseudomonadati</taxon>
        <taxon>Campylobacterota</taxon>
        <taxon>Epsilonproteobacteria</taxon>
        <taxon>Campylobacterales</taxon>
        <taxon>Helicobacteraceae</taxon>
        <taxon>Helicobacter</taxon>
    </lineage>
</organism>
<comment type="subunit">
    <text evidence="7 8">Part of the 30S ribosomal subunit. Contacts proteins S5 and S12.</text>
</comment>
<dbReference type="SUPFAM" id="SSF56047">
    <property type="entry name" value="Ribosomal protein S8"/>
    <property type="match status" value="1"/>
</dbReference>
<dbReference type="Pfam" id="PF00410">
    <property type="entry name" value="Ribosomal_S8"/>
    <property type="match status" value="1"/>
</dbReference>